<dbReference type="SUPFAM" id="SSF46689">
    <property type="entry name" value="Homeodomain-like"/>
    <property type="match status" value="1"/>
</dbReference>
<name>A0ABZ0TUP0_9SPHI</name>
<dbReference type="InterPro" id="IPR018060">
    <property type="entry name" value="HTH_AraC"/>
</dbReference>
<keyword evidence="2" id="KW-0238">DNA-binding</keyword>
<sequence length="270" mass="30392">MQLTPSPYLFHIVKHYLILENKHDAPSKYRLFSDGNPGIVFYFNTPLMQYTDQHLYAHPSSFVYGQLTQYKDLVSVGKLGMLVVVLQPYAIYALSRVAAYELNDDIANLSDVFGAVATDLEDQVLGAASTQDRINHIESFLLKKLSIVSYTEGIFSNALKLINDYKGNISVAGLLNILPVTERQLERKFKQFIGVGPKRFADTVKLQHFLKLLQKQSPCNNIADTVYEGGYYDQAHLNNYFRKNTGITPSQYKANSNPLAINFISVPAVL</sequence>
<reference evidence="5 6" key="1">
    <citation type="submission" date="2023-11" db="EMBL/GenBank/DDBJ databases">
        <title>Analysis of the Genomes of Mucilaginibacter gossypii cycad 4 and M. sabulilitoris SNA2: microbes with the potential for plant growth promotion.</title>
        <authorList>
            <person name="Hirsch A.M."/>
            <person name="Humm E."/>
            <person name="Rubbi M."/>
            <person name="Del Vecchio G."/>
            <person name="Ha S.M."/>
            <person name="Pellegrini M."/>
            <person name="Gunsalus R.P."/>
        </authorList>
    </citation>
    <scope>NUCLEOTIDE SEQUENCE [LARGE SCALE GENOMIC DNA]</scope>
    <source>
        <strain evidence="5 6">SNA2</strain>
    </source>
</reference>
<feature type="domain" description="HTH araC/xylS-type" evidence="4">
    <location>
        <begin position="156"/>
        <end position="255"/>
    </location>
</feature>
<dbReference type="RefSeq" id="WP_321565747.1">
    <property type="nucleotide sequence ID" value="NZ_CP139558.1"/>
</dbReference>
<dbReference type="SMART" id="SM00342">
    <property type="entry name" value="HTH_ARAC"/>
    <property type="match status" value="1"/>
</dbReference>
<dbReference type="PROSITE" id="PS01124">
    <property type="entry name" value="HTH_ARAC_FAMILY_2"/>
    <property type="match status" value="1"/>
</dbReference>
<evidence type="ECO:0000256" key="3">
    <source>
        <dbReference type="ARBA" id="ARBA00023163"/>
    </source>
</evidence>
<dbReference type="PANTHER" id="PTHR46796">
    <property type="entry name" value="HTH-TYPE TRANSCRIPTIONAL ACTIVATOR RHAS-RELATED"/>
    <property type="match status" value="1"/>
</dbReference>
<dbReference type="InterPro" id="IPR050204">
    <property type="entry name" value="AraC_XylS_family_regulators"/>
</dbReference>
<protein>
    <submittedName>
        <fullName evidence="5">Helix-turn-helix domain-containing protein</fullName>
    </submittedName>
</protein>
<dbReference type="InterPro" id="IPR009057">
    <property type="entry name" value="Homeodomain-like_sf"/>
</dbReference>
<evidence type="ECO:0000256" key="2">
    <source>
        <dbReference type="ARBA" id="ARBA00023125"/>
    </source>
</evidence>
<dbReference type="InterPro" id="IPR046532">
    <property type="entry name" value="DUF6597"/>
</dbReference>
<keyword evidence="1" id="KW-0805">Transcription regulation</keyword>
<organism evidence="5 6">
    <name type="scientific">Mucilaginibacter sabulilitoris</name>
    <dbReference type="NCBI Taxonomy" id="1173583"/>
    <lineage>
        <taxon>Bacteria</taxon>
        <taxon>Pseudomonadati</taxon>
        <taxon>Bacteroidota</taxon>
        <taxon>Sphingobacteriia</taxon>
        <taxon>Sphingobacteriales</taxon>
        <taxon>Sphingobacteriaceae</taxon>
        <taxon>Mucilaginibacter</taxon>
    </lineage>
</organism>
<dbReference type="Pfam" id="PF20240">
    <property type="entry name" value="DUF6597"/>
    <property type="match status" value="1"/>
</dbReference>
<dbReference type="EMBL" id="CP139558">
    <property type="protein sequence ID" value="WPU96654.1"/>
    <property type="molecule type" value="Genomic_DNA"/>
</dbReference>
<dbReference type="Pfam" id="PF12833">
    <property type="entry name" value="HTH_18"/>
    <property type="match status" value="1"/>
</dbReference>
<accession>A0ABZ0TUP0</accession>
<dbReference type="PANTHER" id="PTHR46796:SF13">
    <property type="entry name" value="HTH-TYPE TRANSCRIPTIONAL ACTIVATOR RHAS"/>
    <property type="match status" value="1"/>
</dbReference>
<proteinExistence type="predicted"/>
<keyword evidence="3" id="KW-0804">Transcription</keyword>
<dbReference type="Gene3D" id="1.10.10.60">
    <property type="entry name" value="Homeodomain-like"/>
    <property type="match status" value="1"/>
</dbReference>
<gene>
    <name evidence="5" type="ORF">SNE25_14110</name>
</gene>
<evidence type="ECO:0000313" key="5">
    <source>
        <dbReference type="EMBL" id="WPU96654.1"/>
    </source>
</evidence>
<evidence type="ECO:0000313" key="6">
    <source>
        <dbReference type="Proteomes" id="UP001324380"/>
    </source>
</evidence>
<evidence type="ECO:0000256" key="1">
    <source>
        <dbReference type="ARBA" id="ARBA00023015"/>
    </source>
</evidence>
<evidence type="ECO:0000259" key="4">
    <source>
        <dbReference type="PROSITE" id="PS01124"/>
    </source>
</evidence>
<keyword evidence="6" id="KW-1185">Reference proteome</keyword>
<dbReference type="Proteomes" id="UP001324380">
    <property type="component" value="Chromosome"/>
</dbReference>